<dbReference type="Pfam" id="PF10239">
    <property type="entry name" value="DUF2465"/>
    <property type="match status" value="1"/>
</dbReference>
<comment type="caution">
    <text evidence="3">The sequence shown here is derived from an EMBL/GenBank/DDBJ whole genome shotgun (WGS) entry which is preliminary data.</text>
</comment>
<reference evidence="4" key="1">
    <citation type="journal article" date="2015" name="PLoS Genet.">
        <title>Genome Sequence and Transcriptome Analyses of Chrysochromulina tobin: Metabolic Tools for Enhanced Algal Fitness in the Prominent Order Prymnesiales (Haptophyceae).</title>
        <authorList>
            <person name="Hovde B.T."/>
            <person name="Deodato C.R."/>
            <person name="Hunsperger H.M."/>
            <person name="Ryken S.A."/>
            <person name="Yost W."/>
            <person name="Jha R.K."/>
            <person name="Patterson J."/>
            <person name="Monnat R.J. Jr."/>
            <person name="Barlow S.B."/>
            <person name="Starkenburg S.R."/>
            <person name="Cattolico R.A."/>
        </authorList>
    </citation>
    <scope>NUCLEOTIDE SEQUENCE</scope>
    <source>
        <strain evidence="4">CCMP291</strain>
    </source>
</reference>
<keyword evidence="4" id="KW-1185">Reference proteome</keyword>
<name>A0A0M0LR17_9EUKA</name>
<proteinExistence type="inferred from homology"/>
<sequence length="271" mass="28604">MSAASLPQSTVAERVETVYTLVGEAQARRIIAGRRAAVQQPEPSDGGAARLRGALAACCAALRVDRIASGEEPLVTLARLRAAAESLGAAESNATANVCPVEVAAAQPTSTLEALVSAASAAALSAEERAVLAQVADGLQRDYATRREMLLKRLDVLIQTFGWSERAKARADEMAAAVAKARAALPPPLVISVESALRADRSLLELQRAPSLSCADFVKKVRIGNVPDRGGRVSAQMPVAPQTYRYMEQETPTEGKTEFPNSEQDSVNVAK</sequence>
<feature type="region of interest" description="Disordered" evidence="2">
    <location>
        <begin position="248"/>
        <end position="271"/>
    </location>
</feature>
<comment type="similarity">
    <text evidence="1">Belongs to the FAM98 family.</text>
</comment>
<evidence type="ECO:0000313" key="4">
    <source>
        <dbReference type="Proteomes" id="UP000037460"/>
    </source>
</evidence>
<organism evidence="3 4">
    <name type="scientific">Chrysochromulina tobinii</name>
    <dbReference type="NCBI Taxonomy" id="1460289"/>
    <lineage>
        <taxon>Eukaryota</taxon>
        <taxon>Haptista</taxon>
        <taxon>Haptophyta</taxon>
        <taxon>Prymnesiophyceae</taxon>
        <taxon>Prymnesiales</taxon>
        <taxon>Chrysochromulinaceae</taxon>
        <taxon>Chrysochromulina</taxon>
    </lineage>
</organism>
<dbReference type="PANTHER" id="PTHR31353">
    <property type="entry name" value="FAM98"/>
    <property type="match status" value="1"/>
</dbReference>
<evidence type="ECO:0000256" key="2">
    <source>
        <dbReference type="SAM" id="MobiDB-lite"/>
    </source>
</evidence>
<protein>
    <submittedName>
        <fullName evidence="3">Protein fam98b</fullName>
    </submittedName>
</protein>
<dbReference type="AlphaFoldDB" id="A0A0M0LR17"/>
<dbReference type="Proteomes" id="UP000037460">
    <property type="component" value="Unassembled WGS sequence"/>
</dbReference>
<dbReference type="OrthoDB" id="512356at2759"/>
<gene>
    <name evidence="3" type="ORF">Ctob_012821</name>
</gene>
<dbReference type="InterPro" id="IPR018797">
    <property type="entry name" value="FAM98"/>
</dbReference>
<evidence type="ECO:0000256" key="1">
    <source>
        <dbReference type="ARBA" id="ARBA00007218"/>
    </source>
</evidence>
<feature type="compositionally biased region" description="Polar residues" evidence="2">
    <location>
        <begin position="250"/>
        <end position="271"/>
    </location>
</feature>
<dbReference type="PANTHER" id="PTHR31353:SF1">
    <property type="entry name" value="PROTEIN FAM98B"/>
    <property type="match status" value="1"/>
</dbReference>
<accession>A0A0M0LR17</accession>
<dbReference type="EMBL" id="JWZX01000217">
    <property type="protein sequence ID" value="KOO53464.1"/>
    <property type="molecule type" value="Genomic_DNA"/>
</dbReference>
<evidence type="ECO:0000313" key="3">
    <source>
        <dbReference type="EMBL" id="KOO53464.1"/>
    </source>
</evidence>